<protein>
    <submittedName>
        <fullName evidence="2">Uncharacterized protein</fullName>
    </submittedName>
</protein>
<proteinExistence type="predicted"/>
<accession>A0A1H1BRQ4</accession>
<evidence type="ECO:0000313" key="3">
    <source>
        <dbReference type="Proteomes" id="UP000199481"/>
    </source>
</evidence>
<sequence>MKYENIKTGDIIDIPYKIKDENFKPVEDKKPAPKKEPRKTKE</sequence>
<dbReference type="EMBL" id="FNJW01000008">
    <property type="protein sequence ID" value="SDQ54597.1"/>
    <property type="molecule type" value="Genomic_DNA"/>
</dbReference>
<dbReference type="RefSeq" id="WP_267462131.1">
    <property type="nucleotide sequence ID" value="NZ_CP084916.1"/>
</dbReference>
<name>A0A1H1BRQ4_9LACT</name>
<gene>
    <name evidence="2" type="ORF">SAMN04487752_2709</name>
</gene>
<organism evidence="2 3">
    <name type="scientific">Carnobacterium viridans</name>
    <dbReference type="NCBI Taxonomy" id="174587"/>
    <lineage>
        <taxon>Bacteria</taxon>
        <taxon>Bacillati</taxon>
        <taxon>Bacillota</taxon>
        <taxon>Bacilli</taxon>
        <taxon>Lactobacillales</taxon>
        <taxon>Carnobacteriaceae</taxon>
        <taxon>Carnobacterium</taxon>
    </lineage>
</organism>
<feature type="compositionally biased region" description="Basic and acidic residues" evidence="1">
    <location>
        <begin position="22"/>
        <end position="35"/>
    </location>
</feature>
<evidence type="ECO:0000256" key="1">
    <source>
        <dbReference type="SAM" id="MobiDB-lite"/>
    </source>
</evidence>
<feature type="region of interest" description="Disordered" evidence="1">
    <location>
        <begin position="22"/>
        <end position="42"/>
    </location>
</feature>
<reference evidence="3" key="1">
    <citation type="submission" date="2016-10" db="EMBL/GenBank/DDBJ databases">
        <authorList>
            <person name="Varghese N."/>
            <person name="Submissions S."/>
        </authorList>
    </citation>
    <scope>NUCLEOTIDE SEQUENCE [LARGE SCALE GENOMIC DNA]</scope>
    <source>
        <strain evidence="3">MPL-11</strain>
    </source>
</reference>
<dbReference type="Proteomes" id="UP000199481">
    <property type="component" value="Unassembled WGS sequence"/>
</dbReference>
<evidence type="ECO:0000313" key="2">
    <source>
        <dbReference type="EMBL" id="SDQ54597.1"/>
    </source>
</evidence>
<dbReference type="AlphaFoldDB" id="A0A1H1BRQ4"/>
<keyword evidence="3" id="KW-1185">Reference proteome</keyword>